<dbReference type="EMBL" id="NEXJ01000077">
    <property type="protein sequence ID" value="PSN90579.1"/>
    <property type="molecule type" value="Genomic_DNA"/>
</dbReference>
<evidence type="ECO:0000256" key="1">
    <source>
        <dbReference type="SAM" id="Coils"/>
    </source>
</evidence>
<reference evidence="3 4" key="1">
    <citation type="submission" date="2017-04" db="EMBL/GenBank/DDBJ databases">
        <title>Novel microbial lineages endemic to geothermal iron-oxide mats fill important gaps in the evolutionary history of Archaea.</title>
        <authorList>
            <person name="Jay Z.J."/>
            <person name="Beam J.P."/>
            <person name="Dlakic M."/>
            <person name="Rusch D.B."/>
            <person name="Kozubal M.A."/>
            <person name="Inskeep W.P."/>
        </authorList>
    </citation>
    <scope>NUCLEOTIDE SEQUENCE [LARGE SCALE GENOMIC DNA]</scope>
    <source>
        <strain evidence="3">ECH_B_SAG-M15</strain>
    </source>
</reference>
<gene>
    <name evidence="3" type="ORF">B9Q08_04415</name>
</gene>
<proteinExistence type="predicted"/>
<comment type="caution">
    <text evidence="3">The sequence shown here is derived from an EMBL/GenBank/DDBJ whole genome shotgun (WGS) entry which is preliminary data.</text>
</comment>
<name>A0A2R6AW16_9ARCH</name>
<accession>A0A2R6AW16</accession>
<dbReference type="Proteomes" id="UP000240490">
    <property type="component" value="Unassembled WGS sequence"/>
</dbReference>
<keyword evidence="1" id="KW-0175">Coiled coil</keyword>
<feature type="coiled-coil region" evidence="1">
    <location>
        <begin position="18"/>
        <end position="59"/>
    </location>
</feature>
<evidence type="ECO:0000256" key="2">
    <source>
        <dbReference type="SAM" id="MobiDB-lite"/>
    </source>
</evidence>
<dbReference type="AlphaFoldDB" id="A0A2R6AW16"/>
<feature type="compositionally biased region" description="Low complexity" evidence="2">
    <location>
        <begin position="118"/>
        <end position="128"/>
    </location>
</feature>
<protein>
    <submittedName>
        <fullName evidence="3">Uncharacterized protein</fullName>
    </submittedName>
</protein>
<evidence type="ECO:0000313" key="3">
    <source>
        <dbReference type="EMBL" id="PSN90579.1"/>
    </source>
</evidence>
<sequence length="258" mass="29508">MSQPTKIVDLKDYASKLLAEIEQEIRQKSDQIEKLKLEVEELEKEKSTIQQILTTIEQLSSTSKQPGVTVKAEVEIPKEKPVQPSPEEQKPKQEVVIEQAKPKPSSHADNNDAKPTSPQQLQPAQQPQRVIYPKPFNGEKKWEPIVVNNTEYAAYSVSQSTIYLAFKFGVPTDSKYVRGFIIDKYLQKMKEEAAERVAKGELKENEAFNFEISTNDKGEITEIRINNFAHDQLQDLLNKIKWFVASEVRDLRAKGRLN</sequence>
<feature type="region of interest" description="Disordered" evidence="2">
    <location>
        <begin position="59"/>
        <end position="128"/>
    </location>
</feature>
<organism evidence="3 4">
    <name type="scientific">Candidatus Marsarchaeota G2 archaeon ECH_B_SAG-M15</name>
    <dbReference type="NCBI Taxonomy" id="1978162"/>
    <lineage>
        <taxon>Archaea</taxon>
        <taxon>Candidatus Marsarchaeota</taxon>
        <taxon>Candidatus Marsarchaeota group 2</taxon>
    </lineage>
</organism>
<feature type="compositionally biased region" description="Basic and acidic residues" evidence="2">
    <location>
        <begin position="72"/>
        <end position="95"/>
    </location>
</feature>
<evidence type="ECO:0000313" key="4">
    <source>
        <dbReference type="Proteomes" id="UP000240490"/>
    </source>
</evidence>